<keyword evidence="8" id="KW-0808">Transferase</keyword>
<keyword evidence="4" id="KW-0809">Transit peptide</keyword>
<dbReference type="OrthoDB" id="2906425at2759"/>
<organism evidence="8 9">
    <name type="scientific">Aspergillus sclerotialis</name>
    <dbReference type="NCBI Taxonomy" id="2070753"/>
    <lineage>
        <taxon>Eukaryota</taxon>
        <taxon>Fungi</taxon>
        <taxon>Dikarya</taxon>
        <taxon>Ascomycota</taxon>
        <taxon>Pezizomycotina</taxon>
        <taxon>Eurotiomycetes</taxon>
        <taxon>Eurotiomycetidae</taxon>
        <taxon>Eurotiales</taxon>
        <taxon>Aspergillaceae</taxon>
        <taxon>Aspergillus</taxon>
        <taxon>Aspergillus subgen. Polypaecilum</taxon>
    </lineage>
</organism>
<evidence type="ECO:0000256" key="3">
    <source>
        <dbReference type="ARBA" id="ARBA00016197"/>
    </source>
</evidence>
<evidence type="ECO:0000259" key="7">
    <source>
        <dbReference type="Pfam" id="PF01636"/>
    </source>
</evidence>
<dbReference type="GO" id="GO:0016740">
    <property type="term" value="F:transferase activity"/>
    <property type="evidence" value="ECO:0007669"/>
    <property type="project" value="UniProtKB-KW"/>
</dbReference>
<protein>
    <recommendedName>
        <fullName evidence="3">Altered inheritance of mitochondria protein 9, mitochondrial</fullName>
    </recommendedName>
    <alternativeName>
        <fullName evidence="6">Found in mitochondrial proteome protein 29</fullName>
    </alternativeName>
</protein>
<comment type="similarity">
    <text evidence="2">Belongs to the AIM9 family.</text>
</comment>
<sequence length="543" mass="61038">MTVYNVNSTNPAGVSWDDEAFHSYTGGRWLYNEEKQRASRSVKFNMDELIRTATTSQGCSITSCVNVEKLPEGDFNKAFLITLSDDREVIAKVPNPNAGLPFYTTASEVATMEFVGLSLSPLLSYGLYAKLSPGEDYCRDSITKKYIIMEKVKGALLSSMWPSMSKSQKIRLIQNVVFLEKSLLLHRFSHIGSIYYESDIFHSDRSNKAFKTAYEGFFIGPTTQRMFFQDGVNTHEYILALARRERKCIQQSQKFPRPEGIFGGPGCYRPTAEKKLGVLDGFEKVASYLLPKDTSVHTPVLWHGDLHQDNIFVDEHDPSKILSIIDWQASHVAPLFQQAQTPGFLDFDGPRPELGLSSLPSLPDNFDSLSADEKRAAEHLQSQQSLYKIYEAQSARENMPVFKALQHSETLGSQIISLTFQVFNDGEPIIRGQLIQLAQEWDKVVGPNGPPCPLKVSASDIAVQKAEEQKWGEGVQMMENVLAALGGAPNGWDGWSSHEDYEALKNKLQIVNAQFLDYMESSKEEREAWERVWPFQDDGPSKS</sequence>
<accession>A0A3A3A3B7</accession>
<keyword evidence="9" id="KW-1185">Reference proteome</keyword>
<evidence type="ECO:0000256" key="5">
    <source>
        <dbReference type="ARBA" id="ARBA00023128"/>
    </source>
</evidence>
<dbReference type="PANTHER" id="PTHR36091">
    <property type="entry name" value="ALTERED INHERITANCE OF MITOCHONDRIA PROTEIN 9, MITOCHONDRIAL"/>
    <property type="match status" value="1"/>
</dbReference>
<gene>
    <name evidence="8" type="ORF">PHISCL_03112</name>
</gene>
<keyword evidence="5" id="KW-0496">Mitochondrion</keyword>
<reference evidence="9" key="1">
    <citation type="submission" date="2017-02" db="EMBL/GenBank/DDBJ databases">
        <authorList>
            <person name="Tafer H."/>
            <person name="Lopandic K."/>
        </authorList>
    </citation>
    <scope>NUCLEOTIDE SEQUENCE [LARGE SCALE GENOMIC DNA]</scope>
    <source>
        <strain evidence="9">CBS 366.77</strain>
    </source>
</reference>
<dbReference type="PANTHER" id="PTHR36091:SF1">
    <property type="entry name" value="ALTERED INHERITANCE OF MITOCHONDRIA PROTEIN 9, MITOCHONDRIAL"/>
    <property type="match status" value="1"/>
</dbReference>
<evidence type="ECO:0000256" key="2">
    <source>
        <dbReference type="ARBA" id="ARBA00005543"/>
    </source>
</evidence>
<dbReference type="InterPro" id="IPR051035">
    <property type="entry name" value="Mito_inheritance_9"/>
</dbReference>
<dbReference type="Pfam" id="PF01636">
    <property type="entry name" value="APH"/>
    <property type="match status" value="1"/>
</dbReference>
<dbReference type="AlphaFoldDB" id="A0A3A3A3B7"/>
<evidence type="ECO:0000313" key="8">
    <source>
        <dbReference type="EMBL" id="RJE24525.1"/>
    </source>
</evidence>
<comment type="caution">
    <text evidence="8">The sequence shown here is derived from an EMBL/GenBank/DDBJ whole genome shotgun (WGS) entry which is preliminary data.</text>
</comment>
<proteinExistence type="inferred from homology"/>
<dbReference type="STRING" id="2070753.A0A3A3A3B7"/>
<dbReference type="EMBL" id="MVGC01000077">
    <property type="protein sequence ID" value="RJE24525.1"/>
    <property type="molecule type" value="Genomic_DNA"/>
</dbReference>
<dbReference type="Proteomes" id="UP000266188">
    <property type="component" value="Unassembled WGS sequence"/>
</dbReference>
<evidence type="ECO:0000256" key="1">
    <source>
        <dbReference type="ARBA" id="ARBA00004173"/>
    </source>
</evidence>
<name>A0A3A3A3B7_9EURO</name>
<feature type="domain" description="Aminoglycoside phosphotransferase" evidence="7">
    <location>
        <begin position="279"/>
        <end position="335"/>
    </location>
</feature>
<comment type="subcellular location">
    <subcellularLocation>
        <location evidence="1">Mitochondrion</location>
    </subcellularLocation>
</comment>
<dbReference type="InterPro" id="IPR002575">
    <property type="entry name" value="Aminoglycoside_PTrfase"/>
</dbReference>
<dbReference type="GO" id="GO:0005739">
    <property type="term" value="C:mitochondrion"/>
    <property type="evidence" value="ECO:0007669"/>
    <property type="project" value="UniProtKB-SubCell"/>
</dbReference>
<evidence type="ECO:0000313" key="9">
    <source>
        <dbReference type="Proteomes" id="UP000266188"/>
    </source>
</evidence>
<dbReference type="Gene3D" id="3.90.1200.10">
    <property type="match status" value="1"/>
</dbReference>
<dbReference type="InterPro" id="IPR011009">
    <property type="entry name" value="Kinase-like_dom_sf"/>
</dbReference>
<evidence type="ECO:0000256" key="6">
    <source>
        <dbReference type="ARBA" id="ARBA00031849"/>
    </source>
</evidence>
<dbReference type="SUPFAM" id="SSF56112">
    <property type="entry name" value="Protein kinase-like (PK-like)"/>
    <property type="match status" value="1"/>
</dbReference>
<evidence type="ECO:0000256" key="4">
    <source>
        <dbReference type="ARBA" id="ARBA00022946"/>
    </source>
</evidence>